<evidence type="ECO:0000256" key="2">
    <source>
        <dbReference type="ARBA" id="ARBA00022732"/>
    </source>
</evidence>
<dbReference type="PROSITE" id="PS51688">
    <property type="entry name" value="ICA"/>
    <property type="match status" value="1"/>
</dbReference>
<dbReference type="InterPro" id="IPR013783">
    <property type="entry name" value="Ig-like_fold"/>
</dbReference>
<dbReference type="Pfam" id="PF13884">
    <property type="entry name" value="Peptidase_S74"/>
    <property type="match status" value="1"/>
</dbReference>
<sequence length="826" mass="87528">MSNSPVITIFSHPENVTTFESGSASFFVFATITSGYTLNYQWQKKENGQSVWSDISGSTSITHTVQNTSLLNDNNDQYRVVVSSNEGSTSIISNPATLTVISSTSVSTSSSKMEQIVNTVSPFETRMQFSQNWDYNTNLPINANHGTSSFSIESGPSNYGTIKFSTNTNGLAPLERLRIDSAGNITFSNTTVSFDSGNLLQNLTANSTGEFLRLTQNALVDNTTSRISFRNSTGIASAIDSIQNASTNTQSQLVFSTNNGSALFERLRIDRNGNVGIGTTTPNFSGYGTTNLSVRGNTSGIQGVLELIGSRSDGNSLACGDINAFADSNSAGNKNIAQIQFRTDGTTANNRGGSISFSTKLDNGAIFERLYIQNSGRVGIGTTAPLDNLDVSSATTSILSINRFSADAFSPWLYFRKSRGATVGANSSVVNGDGLGALFFNGATGGTYYTGAIIAAEVDLAPGASSVPSRIVFQTTSDGASSPTERLRIDRNGNVGIGTTNPQELLHLRSSAPRIRLEDTDGGGAYASISGNGAGGSLTLQADLTNTGANTIIDFVVDGASRMTLNGSGTLSVQGSVSSTASVLANEQFRVFNSTSGRSFAVGPFYDFNNFDIAHSANSFATHNRLMTITPNGEFSNLMVAQQNRVSFTTSNGTRSIWFVPDLGTGGYNPIAVSGDQGIFSSAGAVNTGSLVIGVHSGTGTGIRITPTSVTTSQSSDIRLKTNIQNYTKGLNEICQVRPVTYDYNGKCGIPVGPGGISIIAQELQTIFPECVSTYKAKLNPEDEHDTELLNYNIHAITFALINSIKELNLKIQSLETRIEELENKS</sequence>
<reference evidence="4" key="1">
    <citation type="submission" date="2020-04" db="EMBL/GenBank/DDBJ databases">
        <authorList>
            <person name="Chiriac C."/>
            <person name="Salcher M."/>
            <person name="Ghai R."/>
            <person name="Kavagutti S V."/>
        </authorList>
    </citation>
    <scope>NUCLEOTIDE SEQUENCE</scope>
</reference>
<keyword evidence="2" id="KW-1227">Viral tail protein</keyword>
<evidence type="ECO:0000259" key="3">
    <source>
        <dbReference type="PROSITE" id="PS51688"/>
    </source>
</evidence>
<proteinExistence type="predicted"/>
<accession>A0A6J5M322</accession>
<evidence type="ECO:0000256" key="1">
    <source>
        <dbReference type="ARBA" id="ARBA00004328"/>
    </source>
</evidence>
<evidence type="ECO:0000313" key="4">
    <source>
        <dbReference type="EMBL" id="CAB4141345.1"/>
    </source>
</evidence>
<dbReference type="InterPro" id="IPR030392">
    <property type="entry name" value="S74_ICA"/>
</dbReference>
<comment type="subcellular location">
    <subcellularLocation>
        <location evidence="1">Virion</location>
    </subcellularLocation>
</comment>
<dbReference type="Gene3D" id="2.60.40.10">
    <property type="entry name" value="Immunoglobulins"/>
    <property type="match status" value="1"/>
</dbReference>
<dbReference type="GO" id="GO:0098015">
    <property type="term" value="C:virus tail"/>
    <property type="evidence" value="ECO:0007669"/>
    <property type="project" value="UniProtKB-KW"/>
</dbReference>
<protein>
    <submittedName>
        <fullName evidence="4">Intramolecular chaperone auto-processing domain containing protein</fullName>
    </submittedName>
</protein>
<dbReference type="EMBL" id="LR796388">
    <property type="protein sequence ID" value="CAB4141345.1"/>
    <property type="molecule type" value="Genomic_DNA"/>
</dbReference>
<organism evidence="4">
    <name type="scientific">uncultured Caudovirales phage</name>
    <dbReference type="NCBI Taxonomy" id="2100421"/>
    <lineage>
        <taxon>Viruses</taxon>
        <taxon>Duplodnaviria</taxon>
        <taxon>Heunggongvirae</taxon>
        <taxon>Uroviricota</taxon>
        <taxon>Caudoviricetes</taxon>
        <taxon>Peduoviridae</taxon>
        <taxon>Maltschvirus</taxon>
        <taxon>Maltschvirus maltsch</taxon>
    </lineage>
</organism>
<feature type="domain" description="Peptidase S74" evidence="3">
    <location>
        <begin position="716"/>
        <end position="819"/>
    </location>
</feature>
<gene>
    <name evidence="4" type="ORF">UFOVP410_184</name>
</gene>
<name>A0A6J5M322_9CAUD</name>
<keyword evidence="2" id="KW-0946">Virion</keyword>